<dbReference type="GO" id="GO:0005829">
    <property type="term" value="C:cytosol"/>
    <property type="evidence" value="ECO:0007669"/>
    <property type="project" value="TreeGrafter"/>
</dbReference>
<keyword evidence="6 10" id="KW-0143">Chaperone</keyword>
<accession>A0A090ARQ1</accession>
<comment type="subunit">
    <text evidence="3 10">Homodimer.</text>
</comment>
<reference evidence="14 15" key="2">
    <citation type="journal article" date="2014" name="Curr. Biol.">
        <title>Symbiont-Supplemented Maternal Investment Underpinning Host's Ecological Adaptation.</title>
        <authorList>
            <person name="Kaiwa N."/>
            <person name="Hosokawa T."/>
            <person name="Nikoh N."/>
            <person name="Tanahashi M."/>
            <person name="Moriyama M."/>
            <person name="Meng X.Y."/>
            <person name="Maeda T."/>
            <person name="Yamaguchi K."/>
            <person name="Shigenobu S."/>
            <person name="Ito M."/>
            <person name="Fukatsu T."/>
        </authorList>
    </citation>
    <scope>NUCLEOTIDE SEQUENCE [LARGE SCALE GENOMIC DNA]</scope>
    <source>
        <strain evidence="14 15">UwTKB</strain>
    </source>
</reference>
<dbReference type="NCBIfam" id="NF010738">
    <property type="entry name" value="PRK14140.1"/>
    <property type="match status" value="1"/>
</dbReference>
<gene>
    <name evidence="10 14" type="primary">grpE</name>
    <name evidence="14" type="ORF">TGUWTKB_2410</name>
</gene>
<evidence type="ECO:0000313" key="14">
    <source>
        <dbReference type="EMBL" id="BAP58485.1"/>
    </source>
</evidence>
<keyword evidence="15" id="KW-1185">Reference proteome</keyword>
<dbReference type="NCBIfam" id="NF010748">
    <property type="entry name" value="PRK14150.1"/>
    <property type="match status" value="1"/>
</dbReference>
<dbReference type="CDD" id="cd00446">
    <property type="entry name" value="GrpE"/>
    <property type="match status" value="1"/>
</dbReference>
<evidence type="ECO:0000256" key="6">
    <source>
        <dbReference type="ARBA" id="ARBA00023186"/>
    </source>
</evidence>
<dbReference type="KEGG" id="sbw:TGUWTKB_2410"/>
<evidence type="ECO:0000256" key="7">
    <source>
        <dbReference type="ARBA" id="ARBA00053401"/>
    </source>
</evidence>
<evidence type="ECO:0000256" key="10">
    <source>
        <dbReference type="HAMAP-Rule" id="MF_01151"/>
    </source>
</evidence>
<dbReference type="GO" id="GO:0051082">
    <property type="term" value="F:unfolded protein binding"/>
    <property type="evidence" value="ECO:0007669"/>
    <property type="project" value="TreeGrafter"/>
</dbReference>
<sequence>MDKLMNDQKKKKINEENLENSCQETQHDNNNKELNSNPIRNKSDKKRIFELESELIEIQESLRDIQLRAQAENENLRRRSELNVEKAHKFALEKFAHDLLPVIDSLERALEISDKNNVQLKSMIEGIELTLKAFIKTINKFGISIINEENVPFNPEIHQAISVIKSESKLSNQIIKVIQKGYKLNGRLLRPAVVSVSE</sequence>
<evidence type="ECO:0000313" key="15">
    <source>
        <dbReference type="Proteomes" id="UP000031627"/>
    </source>
</evidence>
<name>A0A090ARQ1_9ENTR</name>
<evidence type="ECO:0000256" key="4">
    <source>
        <dbReference type="ARBA" id="ARBA00022490"/>
    </source>
</evidence>
<dbReference type="GO" id="GO:0042803">
    <property type="term" value="F:protein homodimerization activity"/>
    <property type="evidence" value="ECO:0007669"/>
    <property type="project" value="InterPro"/>
</dbReference>
<dbReference type="EMBL" id="AP014521">
    <property type="protein sequence ID" value="BAP58485.1"/>
    <property type="molecule type" value="Genomic_DNA"/>
</dbReference>
<comment type="function">
    <text evidence="7 10 11">Participates actively in the response to hyperosmotic and heat shock by preventing the aggregation of stress-denatured proteins, in association with DnaK and GrpE. It is the nucleotide exchange factor for DnaK and may function as a thermosensor. Unfolded proteins bind initially to DnaJ; upon interaction with the DnaJ-bound protein, DnaK hydrolyzes its bound ATP, resulting in the formation of a stable complex. GrpE releases ADP from DnaK; ATP binding to DnaK triggers the release of the substrate protein, thus completing the reaction cycle. Several rounds of ATP-dependent interactions between DnaJ, DnaK and GrpE are required for fully efficient folding.</text>
</comment>
<evidence type="ECO:0000256" key="5">
    <source>
        <dbReference type="ARBA" id="ARBA00023016"/>
    </source>
</evidence>
<evidence type="ECO:0000256" key="13">
    <source>
        <dbReference type="SAM" id="MobiDB-lite"/>
    </source>
</evidence>
<dbReference type="Gene3D" id="2.30.22.10">
    <property type="entry name" value="Head domain of nucleotide exchange factor GrpE"/>
    <property type="match status" value="1"/>
</dbReference>
<dbReference type="GO" id="GO:0051087">
    <property type="term" value="F:protein-folding chaperone binding"/>
    <property type="evidence" value="ECO:0007669"/>
    <property type="project" value="InterPro"/>
</dbReference>
<evidence type="ECO:0000256" key="12">
    <source>
        <dbReference type="RuleBase" id="RU004478"/>
    </source>
</evidence>
<dbReference type="FunFam" id="2.30.22.10:FF:000001">
    <property type="entry name" value="Protein GrpE"/>
    <property type="match status" value="1"/>
</dbReference>
<evidence type="ECO:0000256" key="9">
    <source>
        <dbReference type="ARBA" id="ARBA00076414"/>
    </source>
</evidence>
<dbReference type="InterPro" id="IPR009012">
    <property type="entry name" value="GrpE_head"/>
</dbReference>
<dbReference type="PANTHER" id="PTHR21237:SF23">
    <property type="entry name" value="GRPE PROTEIN HOMOLOG, MITOCHONDRIAL"/>
    <property type="match status" value="1"/>
</dbReference>
<evidence type="ECO:0000256" key="11">
    <source>
        <dbReference type="RuleBase" id="RU000639"/>
    </source>
</evidence>
<dbReference type="PANTHER" id="PTHR21237">
    <property type="entry name" value="GRPE PROTEIN"/>
    <property type="match status" value="1"/>
</dbReference>
<proteinExistence type="inferred from homology"/>
<feature type="region of interest" description="Disordered" evidence="13">
    <location>
        <begin position="1"/>
        <end position="40"/>
    </location>
</feature>
<dbReference type="PRINTS" id="PR00773">
    <property type="entry name" value="GRPEPROTEIN"/>
</dbReference>
<evidence type="ECO:0000256" key="1">
    <source>
        <dbReference type="ARBA" id="ARBA00004496"/>
    </source>
</evidence>
<protein>
    <recommendedName>
        <fullName evidence="8 10">Protein GrpE</fullName>
    </recommendedName>
    <alternativeName>
        <fullName evidence="9 10">HSP-70 cofactor</fullName>
    </alternativeName>
</protein>
<dbReference type="STRING" id="1410383.TGUWTKB_2410"/>
<dbReference type="SUPFAM" id="SSF51064">
    <property type="entry name" value="Head domain of nucleotide exchange factor GrpE"/>
    <property type="match status" value="1"/>
</dbReference>
<evidence type="ECO:0000256" key="8">
    <source>
        <dbReference type="ARBA" id="ARBA00072274"/>
    </source>
</evidence>
<dbReference type="HOGENOM" id="CLU_057217_6_1_6"/>
<organism evidence="14 15">
    <name type="scientific">Candidatus Tachikawaea gelatinosa</name>
    <dbReference type="NCBI Taxonomy" id="1410383"/>
    <lineage>
        <taxon>Bacteria</taxon>
        <taxon>Pseudomonadati</taxon>
        <taxon>Pseudomonadota</taxon>
        <taxon>Gammaproteobacteria</taxon>
        <taxon>Enterobacterales</taxon>
        <taxon>Enterobacteriaceae</taxon>
        <taxon>Candidatus Tachikawaea</taxon>
    </lineage>
</organism>
<keyword evidence="4 10" id="KW-0963">Cytoplasm</keyword>
<comment type="subcellular location">
    <subcellularLocation>
        <location evidence="1 10">Cytoplasm</location>
    </subcellularLocation>
</comment>
<evidence type="ECO:0000256" key="2">
    <source>
        <dbReference type="ARBA" id="ARBA00009054"/>
    </source>
</evidence>
<dbReference type="InterPro" id="IPR013805">
    <property type="entry name" value="GrpE_CC"/>
</dbReference>
<dbReference type="HAMAP" id="MF_01151">
    <property type="entry name" value="GrpE"/>
    <property type="match status" value="1"/>
</dbReference>
<reference evidence="15" key="1">
    <citation type="submission" date="2013-11" db="EMBL/GenBank/DDBJ databases">
        <title>Symbiont-containing voluminous jelly as an extraordinary maternal gift for overwintering insect nymphs.</title>
        <authorList>
            <person name="Kaiwa N."/>
            <person name="Hosokawa T."/>
            <person name="Nikoh N."/>
            <person name="Meng X.Y."/>
            <person name="Tanahashi M."/>
            <person name="Moriyama M."/>
            <person name="Maeda T."/>
            <person name="Yamaguchi K."/>
            <person name="Shigenobu S."/>
            <person name="Ito M."/>
            <person name="Fukatsu T."/>
        </authorList>
    </citation>
    <scope>NUCLEOTIDE SEQUENCE [LARGE SCALE GENOMIC DNA]</scope>
    <source>
        <strain evidence="15">UwTKB</strain>
    </source>
</reference>
<dbReference type="PROSITE" id="PS01071">
    <property type="entry name" value="GRPE"/>
    <property type="match status" value="1"/>
</dbReference>
<dbReference type="Proteomes" id="UP000031627">
    <property type="component" value="Chromosome"/>
</dbReference>
<dbReference type="Gene3D" id="3.90.20.20">
    <property type="match status" value="1"/>
</dbReference>
<comment type="similarity">
    <text evidence="2 10 12">Belongs to the GrpE family.</text>
</comment>
<dbReference type="GO" id="GO:0000774">
    <property type="term" value="F:adenyl-nucleotide exchange factor activity"/>
    <property type="evidence" value="ECO:0007669"/>
    <property type="project" value="InterPro"/>
</dbReference>
<evidence type="ECO:0000256" key="3">
    <source>
        <dbReference type="ARBA" id="ARBA00011738"/>
    </source>
</evidence>
<dbReference type="Pfam" id="PF01025">
    <property type="entry name" value="GrpE"/>
    <property type="match status" value="1"/>
</dbReference>
<dbReference type="SUPFAM" id="SSF58014">
    <property type="entry name" value="Coiled-coil domain of nucleotide exchange factor GrpE"/>
    <property type="match status" value="1"/>
</dbReference>
<dbReference type="GO" id="GO:0006457">
    <property type="term" value="P:protein folding"/>
    <property type="evidence" value="ECO:0007669"/>
    <property type="project" value="InterPro"/>
</dbReference>
<dbReference type="AlphaFoldDB" id="A0A090ARQ1"/>
<keyword evidence="5 10" id="KW-0346">Stress response</keyword>
<dbReference type="InterPro" id="IPR000740">
    <property type="entry name" value="GrpE"/>
</dbReference>